<dbReference type="GO" id="GO:0046983">
    <property type="term" value="F:protein dimerization activity"/>
    <property type="evidence" value="ECO:0007669"/>
    <property type="project" value="InterPro"/>
</dbReference>
<evidence type="ECO:0000259" key="7">
    <source>
        <dbReference type="PROSITE" id="PS50888"/>
    </source>
</evidence>
<proteinExistence type="evidence at transcript level"/>
<dbReference type="GO" id="GO:0000981">
    <property type="term" value="F:DNA-binding transcription factor activity, RNA polymerase II-specific"/>
    <property type="evidence" value="ECO:0007669"/>
    <property type="project" value="TreeGrafter"/>
</dbReference>
<evidence type="ECO:0000313" key="8">
    <source>
        <dbReference type="EMBL" id="ADO33112.1"/>
    </source>
</evidence>
<dbReference type="PROSITE" id="PS50888">
    <property type="entry name" value="BHLH"/>
    <property type="match status" value="1"/>
</dbReference>
<dbReference type="GO" id="GO:0032502">
    <property type="term" value="P:developmental process"/>
    <property type="evidence" value="ECO:0007669"/>
    <property type="project" value="TreeGrafter"/>
</dbReference>
<protein>
    <submittedName>
        <fullName evidence="8">Hand</fullName>
    </submittedName>
</protein>
<evidence type="ECO:0000256" key="4">
    <source>
        <dbReference type="ARBA" id="ARBA00023163"/>
    </source>
</evidence>
<dbReference type="InterPro" id="IPR011598">
    <property type="entry name" value="bHLH_dom"/>
</dbReference>
<keyword evidence="3" id="KW-0238">DNA-binding</keyword>
<reference evidence="8" key="1">
    <citation type="journal article" date="2010" name="Proc. Natl. Acad. Sci. U.S.A.">
        <title>Evidence for the prepattern/cooption model of vertebrate jaw evolution.</title>
        <authorList>
            <person name="Cerny R."/>
            <person name="Cattell M."/>
            <person name="Sauka-Spengler T."/>
            <person name="Bronner-Fraser M."/>
            <person name="Yu F."/>
            <person name="Medeiros D.M."/>
        </authorList>
    </citation>
    <scope>NUCLEOTIDE SEQUENCE</scope>
</reference>
<feature type="domain" description="BHLH" evidence="7">
    <location>
        <begin position="122"/>
        <end position="174"/>
    </location>
</feature>
<evidence type="ECO:0000256" key="5">
    <source>
        <dbReference type="ARBA" id="ARBA00023242"/>
    </source>
</evidence>
<dbReference type="Pfam" id="PF00010">
    <property type="entry name" value="HLH"/>
    <property type="match status" value="1"/>
</dbReference>
<evidence type="ECO:0000256" key="1">
    <source>
        <dbReference type="ARBA" id="ARBA00004123"/>
    </source>
</evidence>
<dbReference type="AlphaFoldDB" id="E3VVL7"/>
<keyword evidence="2" id="KW-0805">Transcription regulation</keyword>
<keyword evidence="5" id="KW-0539">Nucleus</keyword>
<dbReference type="PANTHER" id="PTHR23349:SF68">
    <property type="entry name" value="FI14601P"/>
    <property type="match status" value="1"/>
</dbReference>
<feature type="non-terminal residue" evidence="8">
    <location>
        <position position="186"/>
    </location>
</feature>
<dbReference type="SMART" id="SM00353">
    <property type="entry name" value="HLH"/>
    <property type="match status" value="1"/>
</dbReference>
<keyword evidence="4" id="KW-0804">Transcription</keyword>
<organism evidence="8">
    <name type="scientific">Petromyzon marinus</name>
    <name type="common">Sea lamprey</name>
    <dbReference type="NCBI Taxonomy" id="7757"/>
    <lineage>
        <taxon>Eukaryota</taxon>
        <taxon>Metazoa</taxon>
        <taxon>Chordata</taxon>
        <taxon>Craniata</taxon>
        <taxon>Vertebrata</taxon>
        <taxon>Cyclostomata</taxon>
        <taxon>Hyperoartia</taxon>
        <taxon>Petromyzontiformes</taxon>
        <taxon>Petromyzontidae</taxon>
        <taxon>Petromyzon</taxon>
    </lineage>
</organism>
<evidence type="ECO:0000256" key="2">
    <source>
        <dbReference type="ARBA" id="ARBA00023015"/>
    </source>
</evidence>
<dbReference type="InterPro" id="IPR036638">
    <property type="entry name" value="HLH_DNA-bd_sf"/>
</dbReference>
<dbReference type="EMBL" id="HQ248102">
    <property type="protein sequence ID" value="ADO33112.1"/>
    <property type="molecule type" value="mRNA"/>
</dbReference>
<sequence length="186" mass="19801">MSLVGGYPHHHPVMYDLYPCVAAAGRRHHHHHHHHDESLYLRGWVLGGAADMAADYASVPCHYNGLTAAGYPGGVLRGPGSMQVSEAAAAAAAAAAYCGALRGLGERACGRRLRPHSAGVGPGPPQPPRKERRRTQSINSAFAELRGHIPNVPVDTKLSKIKTLRLATSYISYLMDVLDKGDSGGE</sequence>
<dbReference type="InterPro" id="IPR050283">
    <property type="entry name" value="E-box_TF_Regulators"/>
</dbReference>
<dbReference type="FunFam" id="4.10.280.10:FF:000010">
    <property type="entry name" value="Scleraxis bHLH transcription factor"/>
    <property type="match status" value="1"/>
</dbReference>
<dbReference type="PANTHER" id="PTHR23349">
    <property type="entry name" value="BASIC HELIX-LOOP-HELIX TRANSCRIPTION FACTOR, TWIST"/>
    <property type="match status" value="1"/>
</dbReference>
<evidence type="ECO:0000256" key="6">
    <source>
        <dbReference type="SAM" id="MobiDB-lite"/>
    </source>
</evidence>
<dbReference type="GO" id="GO:0005634">
    <property type="term" value="C:nucleus"/>
    <property type="evidence" value="ECO:0007669"/>
    <property type="project" value="UniProtKB-SubCell"/>
</dbReference>
<evidence type="ECO:0000256" key="3">
    <source>
        <dbReference type="ARBA" id="ARBA00023125"/>
    </source>
</evidence>
<accession>E3VVL7</accession>
<name>E3VVL7_PETMA</name>
<dbReference type="GO" id="GO:0000977">
    <property type="term" value="F:RNA polymerase II transcription regulatory region sequence-specific DNA binding"/>
    <property type="evidence" value="ECO:0007669"/>
    <property type="project" value="TreeGrafter"/>
</dbReference>
<dbReference type="Gene3D" id="4.10.280.10">
    <property type="entry name" value="Helix-loop-helix DNA-binding domain"/>
    <property type="match status" value="1"/>
</dbReference>
<comment type="subcellular location">
    <subcellularLocation>
        <location evidence="1">Nucleus</location>
    </subcellularLocation>
</comment>
<dbReference type="CDD" id="cd11466">
    <property type="entry name" value="bHLH_TS_HAND"/>
    <property type="match status" value="1"/>
</dbReference>
<dbReference type="SUPFAM" id="SSF47459">
    <property type="entry name" value="HLH, helix-loop-helix DNA-binding domain"/>
    <property type="match status" value="1"/>
</dbReference>
<feature type="region of interest" description="Disordered" evidence="6">
    <location>
        <begin position="112"/>
        <end position="134"/>
    </location>
</feature>